<dbReference type="SUPFAM" id="SSF82693">
    <property type="entry name" value="Multidrug efflux transporter AcrB pore domain, PN1, PN2, PC1 and PC2 subdomains"/>
    <property type="match status" value="1"/>
</dbReference>
<evidence type="ECO:0000313" key="2">
    <source>
        <dbReference type="EMBL" id="PPV05403.1"/>
    </source>
</evidence>
<dbReference type="Gene3D" id="3.30.2090.10">
    <property type="entry name" value="Multidrug efflux transporter AcrB TolC docking domain, DN and DC subdomains"/>
    <property type="match status" value="3"/>
</dbReference>
<dbReference type="SUPFAM" id="SSF82714">
    <property type="entry name" value="Multidrug efflux transporter AcrB TolC docking domain, DN and DC subdomains"/>
    <property type="match status" value="2"/>
</dbReference>
<reference evidence="2 5" key="2">
    <citation type="submission" date="2016-08" db="EMBL/GenBank/DDBJ databases">
        <title>Evolution of the type three secretion system and type three effector repertoires in Xanthomonas.</title>
        <authorList>
            <person name="Merda D."/>
            <person name="Briand M."/>
            <person name="Bosis E."/>
            <person name="Rousseau C."/>
            <person name="Portier P."/>
            <person name="Jacques M.-A."/>
            <person name="Fischer-Le Saux M."/>
        </authorList>
    </citation>
    <scope>NUCLEOTIDE SEQUENCE [LARGE SCALE GENOMIC DNA]</scope>
    <source>
        <strain evidence="2 5">CFBP1976</strain>
    </source>
</reference>
<dbReference type="Gene3D" id="3.30.70.1430">
    <property type="entry name" value="Multidrug efflux transporter AcrB pore domain"/>
    <property type="match status" value="2"/>
</dbReference>
<dbReference type="GO" id="GO:0042910">
    <property type="term" value="F:xenobiotic transmembrane transporter activity"/>
    <property type="evidence" value="ECO:0007669"/>
    <property type="project" value="TreeGrafter"/>
</dbReference>
<dbReference type="GO" id="GO:0005886">
    <property type="term" value="C:plasma membrane"/>
    <property type="evidence" value="ECO:0007669"/>
    <property type="project" value="TreeGrafter"/>
</dbReference>
<dbReference type="Pfam" id="PF00873">
    <property type="entry name" value="ACR_tran"/>
    <property type="match status" value="3"/>
</dbReference>
<dbReference type="PANTHER" id="PTHR32063">
    <property type="match status" value="1"/>
</dbReference>
<dbReference type="RefSeq" id="WP_065469834.1">
    <property type="nucleotide sequence ID" value="NZ_FLTX01000060.1"/>
</dbReference>
<dbReference type="OrthoDB" id="5287122at2"/>
<proteinExistence type="predicted"/>
<reference evidence="3 4" key="1">
    <citation type="submission" date="2016-06" db="EMBL/GenBank/DDBJ databases">
        <authorList>
            <person name="Kjaerup R.B."/>
            <person name="Dalgaard T.S."/>
            <person name="Juul-Madsen H.R."/>
        </authorList>
    </citation>
    <scope>NUCLEOTIDE SEQUENCE [LARGE SCALE GENOMIC DNA]</scope>
    <source>
        <strain evidence="3">LMG947</strain>
    </source>
</reference>
<feature type="transmembrane region" description="Helical" evidence="1">
    <location>
        <begin position="1112"/>
        <end position="1134"/>
    </location>
</feature>
<dbReference type="AlphaFoldDB" id="A0A1C3NQP8"/>
<keyword evidence="5" id="KW-1185">Reference proteome</keyword>
<dbReference type="EMBL" id="MDCE01000030">
    <property type="protein sequence ID" value="PPV05403.1"/>
    <property type="molecule type" value="Genomic_DNA"/>
</dbReference>
<feature type="transmembrane region" description="Helical" evidence="1">
    <location>
        <begin position="982"/>
        <end position="1001"/>
    </location>
</feature>
<feature type="transmembrane region" description="Helical" evidence="1">
    <location>
        <begin position="535"/>
        <end position="556"/>
    </location>
</feature>
<dbReference type="PANTHER" id="PTHR32063:SF0">
    <property type="entry name" value="SWARMING MOTILITY PROTEIN SWRC"/>
    <property type="match status" value="1"/>
</dbReference>
<evidence type="ECO:0000313" key="4">
    <source>
        <dbReference type="Proteomes" id="UP000092503"/>
    </source>
</evidence>
<protein>
    <submittedName>
        <fullName evidence="2">AcrB/AcrD/AcrF family protein</fullName>
    </submittedName>
    <submittedName>
        <fullName evidence="3">Transporter</fullName>
    </submittedName>
</protein>
<feature type="transmembrane region" description="Helical" evidence="1">
    <location>
        <begin position="409"/>
        <end position="425"/>
    </location>
</feature>
<dbReference type="Gene3D" id="3.30.70.1440">
    <property type="entry name" value="Multidrug efflux transporter AcrB pore domain"/>
    <property type="match status" value="1"/>
</dbReference>
<dbReference type="SUPFAM" id="SSF82866">
    <property type="entry name" value="Multidrug efflux transporter AcrB transmembrane domain"/>
    <property type="match status" value="2"/>
</dbReference>
<feature type="transmembrane region" description="Helical" evidence="1">
    <location>
        <begin position="655"/>
        <end position="679"/>
    </location>
</feature>
<keyword evidence="1" id="KW-0812">Transmembrane</keyword>
<evidence type="ECO:0000313" key="5">
    <source>
        <dbReference type="Proteomes" id="UP000239710"/>
    </source>
</evidence>
<feature type="transmembrane region" description="Helical" evidence="1">
    <location>
        <begin position="431"/>
        <end position="448"/>
    </location>
</feature>
<gene>
    <name evidence="3" type="ORF">XBLMG947_3451</name>
    <name evidence="2" type="ORF">XbrCFBP1976_17460</name>
</gene>
<dbReference type="EMBL" id="FLTX01000060">
    <property type="protein sequence ID" value="SBV52654.1"/>
    <property type="molecule type" value="Genomic_DNA"/>
</dbReference>
<accession>A0A1C3NQP8</accession>
<feature type="transmembrane region" description="Helical" evidence="1">
    <location>
        <begin position="32"/>
        <end position="52"/>
    </location>
</feature>
<organism evidence="3 4">
    <name type="scientific">Xanthomonas bromi</name>
    <dbReference type="NCBI Taxonomy" id="56449"/>
    <lineage>
        <taxon>Bacteria</taxon>
        <taxon>Pseudomonadati</taxon>
        <taxon>Pseudomonadota</taxon>
        <taxon>Gammaproteobacteria</taxon>
        <taxon>Lysobacterales</taxon>
        <taxon>Lysobacteraceae</taxon>
        <taxon>Xanthomonas</taxon>
    </lineage>
</organism>
<name>A0A1C3NQP8_9XANT</name>
<dbReference type="Gene3D" id="3.30.70.1320">
    <property type="entry name" value="Multidrug efflux transporter AcrB pore domain like"/>
    <property type="match status" value="2"/>
</dbReference>
<feature type="transmembrane region" description="Helical" evidence="1">
    <location>
        <begin position="502"/>
        <end position="523"/>
    </location>
</feature>
<dbReference type="Proteomes" id="UP000092503">
    <property type="component" value="Unassembled WGS sequence"/>
</dbReference>
<evidence type="ECO:0000256" key="1">
    <source>
        <dbReference type="SAM" id="Phobius"/>
    </source>
</evidence>
<evidence type="ECO:0000313" key="3">
    <source>
        <dbReference type="EMBL" id="SBV52654.1"/>
    </source>
</evidence>
<feature type="transmembrane region" description="Helical" evidence="1">
    <location>
        <begin position="1034"/>
        <end position="1055"/>
    </location>
</feature>
<dbReference type="InterPro" id="IPR001036">
    <property type="entry name" value="Acrflvin-R"/>
</dbReference>
<dbReference type="Gene3D" id="1.20.1640.10">
    <property type="entry name" value="Multidrug efflux transporter AcrB transmembrane domain"/>
    <property type="match status" value="3"/>
</dbReference>
<dbReference type="InterPro" id="IPR027463">
    <property type="entry name" value="AcrB_DN_DC_subdom"/>
</dbReference>
<dbReference type="Proteomes" id="UP000239710">
    <property type="component" value="Unassembled WGS sequence"/>
</dbReference>
<sequence length="1169" mass="125329">MSDHGNPHGPVHDPHAPSPGGGLVAFATRRRVTIAMITVTMLLFGLIALRSLKVNLLPDLSYPTLTVRTEYTGAAPAEIETLVTEPVEEAVGVVKNLRKLKSISRTGQSDVVLEFAWGTNMDQASLEVRDKMEALSLPLETKPPVLLRFNPSTEPIMRLALSPKQAPASDTDAIRQLTGLRRYADEDLKKKLEPVAGVAAVKVGGGLEDEIQVDIDQQKLAQLNLPIDNVITRLKEENVNISGGRLEEGSQRYLVRTVNQFVDLDEIRNMLVTTQSSSSSAADAAMQQMYAIAASTGSQAALAAAAEVQSTSSSSSSSIAGGMPVRLKDVAQVRQGYKDREAIIRLGGKEAVELAIYKEGDANTVSTAAALRKRLEQLKATVPGDVAITTIEDQSHFIEHAISDVKKDAVIGGVLAILIIFLFLRDGWSTFVISLSLPVSIITTFFFMGQLGLSLNVMSLGGLALATGLVVDDSIVVLESIAKARERDLSVLDAAIAGTREVSMAVMASTLTTIAVFLPLVFVEGIAGQLFRDQALTVAIAIAISLVVSMTLIPMLSSLKGAPPMAFPDEPSRHPDWQPEQRWLKPVAAGRRGAGASARYAFFAAAWAVVKLWRGMSKVVGPVMRKASDLAMAPYGRAERGYLAMLPAALRRPGLVLGLAAAAFICTVVLVPMLGADLIPQLAQDRFEMTVKLPSGTPLAQTDALVRELQLAHDRDSGVASLYGVSGSGTRLDANPTESGENIGKLTVVMAGGGSPEVEAAATERLRSSMAVHPGAQVDFARPALFSFSTPLEVELRGQDLGELERAGQKLAAMLRANGHYADVKSTVEEGFPEIQIRFDQERAGALGMTTRQIADVIVKKVRGDVATRYSFRDRKIDVLVRAQQSDRASVEAIRQLIVNPGSNRPVRLAAVAEVLATTGPSEIHRADQTRVAIVSASLKDIDLGAAVREVETMVRKDPLAAGVGMHIGGQGEELAQSVKSLLFAFGLAIFLVYLVMASQFESLLHPFVILFTIPLAMVGAVLALLMTGKPVSVVVFIGLILLVGLVTKNAIILIDKVNQLREEGVPKRDALIEGARSRLRPIIMTTLCTLFGFLPLAVAMGEGAEVRAPMAITVIGGLLVSTLLTLLVIPVVYDLLDRRADAYYFERGRRMARQQTQVRENTDGLEAL</sequence>
<keyword evidence="1" id="KW-0472">Membrane</keyword>
<dbReference type="STRING" id="56449.XBLMG947_3451"/>
<keyword evidence="1" id="KW-1133">Transmembrane helix</keyword>
<feature type="transmembrane region" description="Helical" evidence="1">
    <location>
        <begin position="1082"/>
        <end position="1100"/>
    </location>
</feature>
<dbReference type="PRINTS" id="PR00702">
    <property type="entry name" value="ACRIFLAVINRP"/>
</dbReference>
<feature type="transmembrane region" description="Helical" evidence="1">
    <location>
        <begin position="1007"/>
        <end position="1027"/>
    </location>
</feature>